<feature type="region of interest" description="Disordered" evidence="1">
    <location>
        <begin position="73"/>
        <end position="113"/>
    </location>
</feature>
<name>G0UBA4_TRYVY</name>
<feature type="region of interest" description="Disordered" evidence="1">
    <location>
        <begin position="218"/>
        <end position="257"/>
    </location>
</feature>
<dbReference type="GO" id="GO:0070390">
    <property type="term" value="C:transcription export complex 2"/>
    <property type="evidence" value="ECO:0007669"/>
    <property type="project" value="TreeGrafter"/>
</dbReference>
<feature type="compositionally biased region" description="Low complexity" evidence="1">
    <location>
        <begin position="23"/>
        <end position="33"/>
    </location>
</feature>
<dbReference type="InterPro" id="IPR045114">
    <property type="entry name" value="Csn12-like"/>
</dbReference>
<dbReference type="EMBL" id="HE573027">
    <property type="protein sequence ID" value="CCC53091.1"/>
    <property type="molecule type" value="Genomic_DNA"/>
</dbReference>
<accession>G0UBA4</accession>
<organism evidence="2">
    <name type="scientific">Trypanosoma vivax (strain Y486)</name>
    <dbReference type="NCBI Taxonomy" id="1055687"/>
    <lineage>
        <taxon>Eukaryota</taxon>
        <taxon>Discoba</taxon>
        <taxon>Euglenozoa</taxon>
        <taxon>Kinetoplastea</taxon>
        <taxon>Metakinetoplastina</taxon>
        <taxon>Trypanosomatida</taxon>
        <taxon>Trypanosomatidae</taxon>
        <taxon>Trypanosoma</taxon>
        <taxon>Duttonella</taxon>
    </lineage>
</organism>
<dbReference type="GO" id="GO:0000973">
    <property type="term" value="P:post-transcriptional tethering of RNA polymerase II gene DNA at nuclear periphery"/>
    <property type="evidence" value="ECO:0007669"/>
    <property type="project" value="TreeGrafter"/>
</dbReference>
<evidence type="ECO:0000313" key="2">
    <source>
        <dbReference type="EMBL" id="CCC53091.1"/>
    </source>
</evidence>
<dbReference type="AlphaFoldDB" id="G0UBA4"/>
<dbReference type="PANTHER" id="PTHR12732:SF3">
    <property type="entry name" value="PCI DOMAIN-CONTAINING PROTEIN"/>
    <property type="match status" value="1"/>
</dbReference>
<dbReference type="GO" id="GO:0003690">
    <property type="term" value="F:double-stranded DNA binding"/>
    <property type="evidence" value="ECO:0007669"/>
    <property type="project" value="InterPro"/>
</dbReference>
<dbReference type="GO" id="GO:0006368">
    <property type="term" value="P:transcription elongation by RNA polymerase II"/>
    <property type="evidence" value="ECO:0007669"/>
    <property type="project" value="TreeGrafter"/>
</dbReference>
<proteinExistence type="predicted"/>
<evidence type="ECO:0000256" key="1">
    <source>
        <dbReference type="SAM" id="MobiDB-lite"/>
    </source>
</evidence>
<dbReference type="VEuPathDB" id="TriTrypDB:TvY486_1105750"/>
<dbReference type="PANTHER" id="PTHR12732">
    <property type="entry name" value="UNCHARACTERIZED PROTEASOME COMPONENT REGION PCI-CONTAINING"/>
    <property type="match status" value="1"/>
</dbReference>
<feature type="region of interest" description="Disordered" evidence="1">
    <location>
        <begin position="23"/>
        <end position="58"/>
    </location>
</feature>
<dbReference type="GO" id="GO:0016973">
    <property type="term" value="P:poly(A)+ mRNA export from nucleus"/>
    <property type="evidence" value="ECO:0007669"/>
    <property type="project" value="TreeGrafter"/>
</dbReference>
<protein>
    <submittedName>
        <fullName evidence="2">Uncharacterized protein</fullName>
    </submittedName>
</protein>
<reference evidence="2" key="1">
    <citation type="journal article" date="2012" name="Proc. Natl. Acad. Sci. U.S.A.">
        <title>Antigenic diversity is generated by distinct evolutionary mechanisms in African trypanosome species.</title>
        <authorList>
            <person name="Jackson A.P."/>
            <person name="Berry A."/>
            <person name="Aslett M."/>
            <person name="Allison H.C."/>
            <person name="Burton P."/>
            <person name="Vavrova-Anderson J."/>
            <person name="Brown R."/>
            <person name="Browne H."/>
            <person name="Corton N."/>
            <person name="Hauser H."/>
            <person name="Gamble J."/>
            <person name="Gilderthorp R."/>
            <person name="Marcello L."/>
            <person name="McQuillan J."/>
            <person name="Otto T.D."/>
            <person name="Quail M.A."/>
            <person name="Sanders M.J."/>
            <person name="van Tonder A."/>
            <person name="Ginger M.L."/>
            <person name="Field M.C."/>
            <person name="Barry J.D."/>
            <person name="Hertz-Fowler C."/>
            <person name="Berriman M."/>
        </authorList>
    </citation>
    <scope>NUCLEOTIDE SEQUENCE</scope>
    <source>
        <strain evidence="2">Y486</strain>
    </source>
</reference>
<gene>
    <name evidence="2" type="ORF">TVY486_1105750</name>
</gene>
<dbReference type="GO" id="GO:0003723">
    <property type="term" value="F:RNA binding"/>
    <property type="evidence" value="ECO:0007669"/>
    <property type="project" value="InterPro"/>
</dbReference>
<sequence>MSHVGSHATGGIAPAAAFSSSVFSSSFGSSPPNSHKPASPFSSTAPVLPPPVFPQATSQPVLSSNALHTDMATRSDGESTASAMPRFPPTPTSRRRAGSGFQPPPVFGTTSAASPCGPGVLAVPGGVLWSNTRVNTAPSSEPARAASVFASSAFQQGSHASDQSSNPVLDSTAAMVARGQTTSKPTPFVHGKNAVVTAAKATVPAKMGSHKKKWNGVFPNSHAQDDSQGVLGRAPAGSGVKREREGDLATESESDGVHSTVVADGVQSSVPVHPQGHLTSRQSAQLLLSVGTGKGKGLESPDGGQLLSTRVFTAFMHKIMENSDAQREAAVEHVEKAFFGVVGSHGNGHFPAVLQQMHAAWNALKKKNSGQGKQCSKIKGEHWVALFAIGCHLNLLTSTICNEGALTDAAGGNDLVKRQQRVILEDKWSAMVNGCTYANLLCDICLQLFSNQRDSHAPYSILPVVLRRVRNTFELACNEGISTVQPNMKSVLLKLHRYVRVPPPKQESGSVVERQRTAAFAAMLGEMMLYRCAPPDSAQFIEAFHQRYADMAAIRCTLYHHCADNLLQEVLTDTVIQQAMELLARAFVIAPNEPRANKQLLFVKLTACGLALGRVPSLDIRNTYDETGLEDLIVAVQSSNLPLFTLAMQNNSELYVRCGIHNVLQVVGKRIALLMVVKYYATCFSDRLPVKDMIDYYRLPYSLSEGCYVWLLPLLVEKRINGVIESGVLVLSGTNPFDDYGKNALIEISSKNTDEEGDV</sequence>